<dbReference type="GO" id="GO:0003677">
    <property type="term" value="F:DNA binding"/>
    <property type="evidence" value="ECO:0007669"/>
    <property type="project" value="UniProtKB-UniRule"/>
</dbReference>
<reference evidence="4 5" key="1">
    <citation type="submission" date="2017-01" db="EMBL/GenBank/DDBJ databases">
        <authorList>
            <person name="Mah S.A."/>
            <person name="Swanson W.J."/>
            <person name="Moy G.W."/>
            <person name="Vacquier V.D."/>
        </authorList>
    </citation>
    <scope>NUCLEOTIDE SEQUENCE [LARGE SCALE GENOMIC DNA]</scope>
    <source>
        <strain evidence="4 5">GSMNP</strain>
    </source>
</reference>
<comment type="caution">
    <text evidence="4">The sequence shown here is derived from an EMBL/GenBank/DDBJ whole genome shotgun (WGS) entry which is preliminary data.</text>
</comment>
<dbReference type="PROSITE" id="PS50118">
    <property type="entry name" value="HMG_BOX_2"/>
    <property type="match status" value="1"/>
</dbReference>
<dbReference type="GO" id="GO:0005634">
    <property type="term" value="C:nucleus"/>
    <property type="evidence" value="ECO:0007669"/>
    <property type="project" value="UniProtKB-UniRule"/>
</dbReference>
<dbReference type="Gene3D" id="1.10.30.10">
    <property type="entry name" value="High mobility group box domain"/>
    <property type="match status" value="1"/>
</dbReference>
<evidence type="ECO:0000259" key="3">
    <source>
        <dbReference type="PROSITE" id="PS50118"/>
    </source>
</evidence>
<name>A0A1R1Y5V6_9FUNG</name>
<keyword evidence="5" id="KW-1185">Reference proteome</keyword>
<dbReference type="STRING" id="133412.A0A1R1Y5V6"/>
<evidence type="ECO:0000313" key="5">
    <source>
        <dbReference type="Proteomes" id="UP000187283"/>
    </source>
</evidence>
<dbReference type="OrthoDB" id="6247875at2759"/>
<feature type="region of interest" description="Disordered" evidence="2">
    <location>
        <begin position="60"/>
        <end position="85"/>
    </location>
</feature>
<dbReference type="Proteomes" id="UP000187283">
    <property type="component" value="Unassembled WGS sequence"/>
</dbReference>
<dbReference type="SMART" id="SM00398">
    <property type="entry name" value="HMG"/>
    <property type="match status" value="1"/>
</dbReference>
<dbReference type="SUPFAM" id="SSF47095">
    <property type="entry name" value="HMG-box"/>
    <property type="match status" value="1"/>
</dbReference>
<evidence type="ECO:0000256" key="2">
    <source>
        <dbReference type="SAM" id="MobiDB-lite"/>
    </source>
</evidence>
<dbReference type="InterPro" id="IPR036910">
    <property type="entry name" value="HMG_box_dom_sf"/>
</dbReference>
<evidence type="ECO:0000313" key="4">
    <source>
        <dbReference type="EMBL" id="OMJ22239.1"/>
    </source>
</evidence>
<sequence length="409" mass="45645">MIGQLLGDNTVKEIDPVQIVDSQGVSYIQKIPGHYMLIVSDKVKKDLIVSRLNPDNLRKGISGSKTETATKRVSKEGCSSRVKNLNGGMSRTNNSFIMYRIDKKRDIVMRNPMINQKVVSKICADMWRSESDEVRQMYRNRYLIQRDIDKKTRNLSENIRQNKSESKSSNPYYCQFGMFQTSINDENWSKCKASQSSKTKKSGSVPPSYLHSFSSAATPYTENKSKSKSKYIKMELESCSTLSSDNKLTPIPSGICNYAHKAAMAMSTMSDTDPLIDDEAHIRNSNSLASYADADISDDVYASYLSDSDTLSLKNSPLSVMKSMFESDAKSSEFSPLTDNRPDQSSMFSIFANPGTSLQNAHHQQPAGNLLNLHPLATYSGDLYLNEGFQSATPLLTSLSVFNGYIEKN</sequence>
<keyword evidence="1" id="KW-0539">Nucleus</keyword>
<dbReference type="AlphaFoldDB" id="A0A1R1Y5V6"/>
<gene>
    <name evidence="4" type="ORF">AYI70_g3004</name>
</gene>
<protein>
    <submittedName>
        <fullName evidence="4">Silenced mating-type M-specific polypeptide Mc</fullName>
    </submittedName>
</protein>
<feature type="DNA-binding region" description="HMG box" evidence="1">
    <location>
        <begin position="89"/>
        <end position="141"/>
    </location>
</feature>
<dbReference type="EMBL" id="LSSN01000810">
    <property type="protein sequence ID" value="OMJ22239.1"/>
    <property type="molecule type" value="Genomic_DNA"/>
</dbReference>
<proteinExistence type="predicted"/>
<organism evidence="4 5">
    <name type="scientific">Smittium culicis</name>
    <dbReference type="NCBI Taxonomy" id="133412"/>
    <lineage>
        <taxon>Eukaryota</taxon>
        <taxon>Fungi</taxon>
        <taxon>Fungi incertae sedis</taxon>
        <taxon>Zoopagomycota</taxon>
        <taxon>Kickxellomycotina</taxon>
        <taxon>Harpellomycetes</taxon>
        <taxon>Harpellales</taxon>
        <taxon>Legeriomycetaceae</taxon>
        <taxon>Smittium</taxon>
    </lineage>
</organism>
<feature type="domain" description="HMG box" evidence="3">
    <location>
        <begin position="89"/>
        <end position="141"/>
    </location>
</feature>
<keyword evidence="1" id="KW-0238">DNA-binding</keyword>
<evidence type="ECO:0000256" key="1">
    <source>
        <dbReference type="PROSITE-ProRule" id="PRU00267"/>
    </source>
</evidence>
<dbReference type="Pfam" id="PF00505">
    <property type="entry name" value="HMG_box"/>
    <property type="match status" value="1"/>
</dbReference>
<dbReference type="InterPro" id="IPR009071">
    <property type="entry name" value="HMG_box_dom"/>
</dbReference>
<accession>A0A1R1Y5V6</accession>